<dbReference type="Proteomes" id="UP000694044">
    <property type="component" value="Unassembled WGS sequence"/>
</dbReference>
<protein>
    <submittedName>
        <fullName evidence="1">Uncharacterized protein</fullName>
    </submittedName>
</protein>
<evidence type="ECO:0000313" key="2">
    <source>
        <dbReference type="Proteomes" id="UP000694044"/>
    </source>
</evidence>
<dbReference type="AlphaFoldDB" id="A0A8T1W251"/>
<proteinExistence type="predicted"/>
<sequence length="132" mass="14703">MNLAVVGRENPVMVISAEAVEVEMFMVVMTGRGGRSGRGGAFKNGKRTMEIKSPAKMTKFRFINYAPESWRGPQGSARMKSLELTELGKWFNIRVSVIGKWEGSCAWKYGYTTKSFKKRANGVKSMPKKSGL</sequence>
<gene>
    <name evidence="1" type="ORF">PHYPSEUDO_000646</name>
</gene>
<dbReference type="EMBL" id="JAGDFM010000107">
    <property type="protein sequence ID" value="KAG7386139.1"/>
    <property type="molecule type" value="Genomic_DNA"/>
</dbReference>
<organism evidence="1 2">
    <name type="scientific">Phytophthora pseudosyringae</name>
    <dbReference type="NCBI Taxonomy" id="221518"/>
    <lineage>
        <taxon>Eukaryota</taxon>
        <taxon>Sar</taxon>
        <taxon>Stramenopiles</taxon>
        <taxon>Oomycota</taxon>
        <taxon>Peronosporomycetes</taxon>
        <taxon>Peronosporales</taxon>
        <taxon>Peronosporaceae</taxon>
        <taxon>Phytophthora</taxon>
    </lineage>
</organism>
<dbReference type="OrthoDB" id="10400966at2759"/>
<evidence type="ECO:0000313" key="1">
    <source>
        <dbReference type="EMBL" id="KAG7386139.1"/>
    </source>
</evidence>
<reference evidence="1" key="1">
    <citation type="submission" date="2021-02" db="EMBL/GenBank/DDBJ databases">
        <authorList>
            <person name="Palmer J.M."/>
        </authorList>
    </citation>
    <scope>NUCLEOTIDE SEQUENCE</scope>
    <source>
        <strain evidence="1">SCRP734</strain>
    </source>
</reference>
<name>A0A8T1W251_9STRA</name>
<comment type="caution">
    <text evidence="1">The sequence shown here is derived from an EMBL/GenBank/DDBJ whole genome shotgun (WGS) entry which is preliminary data.</text>
</comment>
<keyword evidence="2" id="KW-1185">Reference proteome</keyword>
<accession>A0A8T1W251</accession>